<gene>
    <name evidence="1" type="ORF">AEK19_MT1912</name>
</gene>
<keyword evidence="1" id="KW-0496">Mitochondrion</keyword>
<dbReference type="EMBL" id="KY774314">
    <property type="protein sequence ID" value="ART32079.1"/>
    <property type="molecule type" value="Genomic_DNA"/>
</dbReference>
<geneLocation type="mitochondrion" evidence="1"/>
<accession>A0A1Y0B420</accession>
<organism evidence="1">
    <name type="scientific">Utricularia reniformis</name>
    <dbReference type="NCBI Taxonomy" id="192314"/>
    <lineage>
        <taxon>Eukaryota</taxon>
        <taxon>Viridiplantae</taxon>
        <taxon>Streptophyta</taxon>
        <taxon>Embryophyta</taxon>
        <taxon>Tracheophyta</taxon>
        <taxon>Spermatophyta</taxon>
        <taxon>Magnoliopsida</taxon>
        <taxon>eudicotyledons</taxon>
        <taxon>Gunneridae</taxon>
        <taxon>Pentapetalae</taxon>
        <taxon>asterids</taxon>
        <taxon>lamiids</taxon>
        <taxon>Lamiales</taxon>
        <taxon>Lentibulariaceae</taxon>
        <taxon>Utricularia</taxon>
    </lineage>
</organism>
<sequence length="37" mass="4358">MWCIVYMDVDAQMHPFLHLWIHVSILYGMSGHKRQGG</sequence>
<reference evidence="1" key="1">
    <citation type="submission" date="2017-03" db="EMBL/GenBank/DDBJ databases">
        <title>The mitochondrial genome of the carnivorous plant Utricularia reniformis (Lentibulariaceae): structure, comparative analysis and evolutionary landmarks.</title>
        <authorList>
            <person name="Silva S.R."/>
            <person name="Alvarenga D.O."/>
            <person name="Michael T.P."/>
            <person name="Miranda V.F.O."/>
            <person name="Varani A.M."/>
        </authorList>
    </citation>
    <scope>NUCLEOTIDE SEQUENCE</scope>
</reference>
<protein>
    <submittedName>
        <fullName evidence="1">Uncharacterized protein</fullName>
    </submittedName>
</protein>
<name>A0A1Y0B420_9LAMI</name>
<evidence type="ECO:0000313" key="1">
    <source>
        <dbReference type="EMBL" id="ART32079.1"/>
    </source>
</evidence>
<proteinExistence type="predicted"/>
<dbReference type="AlphaFoldDB" id="A0A1Y0B420"/>